<accession>A0A8K0KM76</accession>
<name>A0A8K0KM76_LADFU</name>
<reference evidence="2" key="2">
    <citation type="submission" date="2017-10" db="EMBL/GenBank/DDBJ databases">
        <title>Ladona fulva Genome sequencing and assembly.</title>
        <authorList>
            <person name="Murali S."/>
            <person name="Richards S."/>
            <person name="Bandaranaike D."/>
            <person name="Bellair M."/>
            <person name="Blankenburg K."/>
            <person name="Chao H."/>
            <person name="Dinh H."/>
            <person name="Doddapaneni H."/>
            <person name="Dugan-Rocha S."/>
            <person name="Elkadiri S."/>
            <person name="Gnanaolivu R."/>
            <person name="Hernandez B."/>
            <person name="Skinner E."/>
            <person name="Javaid M."/>
            <person name="Lee S."/>
            <person name="Li M."/>
            <person name="Ming W."/>
            <person name="Munidasa M."/>
            <person name="Muniz J."/>
            <person name="Nguyen L."/>
            <person name="Hughes D."/>
            <person name="Osuji N."/>
            <person name="Pu L.-L."/>
            <person name="Puazo M."/>
            <person name="Qu C."/>
            <person name="Quiroz J."/>
            <person name="Raj R."/>
            <person name="Weissenberger G."/>
            <person name="Xin Y."/>
            <person name="Zou X."/>
            <person name="Han Y."/>
            <person name="Worley K."/>
            <person name="Muzny D."/>
            <person name="Gibbs R."/>
        </authorList>
    </citation>
    <scope>NUCLEOTIDE SEQUENCE</scope>
    <source>
        <strain evidence="2">Sampled in the wild</strain>
    </source>
</reference>
<evidence type="ECO:0000313" key="3">
    <source>
        <dbReference type="Proteomes" id="UP000792457"/>
    </source>
</evidence>
<dbReference type="EMBL" id="KZ309202">
    <property type="protein sequence ID" value="KAG8237662.1"/>
    <property type="molecule type" value="Genomic_DNA"/>
</dbReference>
<dbReference type="Proteomes" id="UP000792457">
    <property type="component" value="Unassembled WGS sequence"/>
</dbReference>
<sequence>MSHKYICACHLTDSPTSKIDACSSLYVNDKRTRTSIASVILEAGSPRSEESGDTKTSSNSQNKVTPPLSMAKKFSNKNLVPPGGKHHRRQDLQTIRGTPYGGPQREWLFNETDQKSKKEE</sequence>
<comment type="caution">
    <text evidence="2">The sequence shown here is derived from an EMBL/GenBank/DDBJ whole genome shotgun (WGS) entry which is preliminary data.</text>
</comment>
<feature type="region of interest" description="Disordered" evidence="1">
    <location>
        <begin position="40"/>
        <end position="120"/>
    </location>
</feature>
<feature type="compositionally biased region" description="Polar residues" evidence="1">
    <location>
        <begin position="54"/>
        <end position="64"/>
    </location>
</feature>
<organism evidence="2 3">
    <name type="scientific">Ladona fulva</name>
    <name type="common">Scarce chaser dragonfly</name>
    <name type="synonym">Libellula fulva</name>
    <dbReference type="NCBI Taxonomy" id="123851"/>
    <lineage>
        <taxon>Eukaryota</taxon>
        <taxon>Metazoa</taxon>
        <taxon>Ecdysozoa</taxon>
        <taxon>Arthropoda</taxon>
        <taxon>Hexapoda</taxon>
        <taxon>Insecta</taxon>
        <taxon>Pterygota</taxon>
        <taxon>Palaeoptera</taxon>
        <taxon>Odonata</taxon>
        <taxon>Epiprocta</taxon>
        <taxon>Anisoptera</taxon>
        <taxon>Libelluloidea</taxon>
        <taxon>Libellulidae</taxon>
        <taxon>Ladona</taxon>
    </lineage>
</organism>
<evidence type="ECO:0000313" key="2">
    <source>
        <dbReference type="EMBL" id="KAG8237662.1"/>
    </source>
</evidence>
<gene>
    <name evidence="2" type="ORF">J437_LFUL017320</name>
</gene>
<dbReference type="AlphaFoldDB" id="A0A8K0KM76"/>
<protein>
    <submittedName>
        <fullName evidence="2">Uncharacterized protein</fullName>
    </submittedName>
</protein>
<keyword evidence="3" id="KW-1185">Reference proteome</keyword>
<proteinExistence type="predicted"/>
<evidence type="ECO:0000256" key="1">
    <source>
        <dbReference type="SAM" id="MobiDB-lite"/>
    </source>
</evidence>
<reference evidence="2" key="1">
    <citation type="submission" date="2013-04" db="EMBL/GenBank/DDBJ databases">
        <authorList>
            <person name="Qu J."/>
            <person name="Murali S.C."/>
            <person name="Bandaranaike D."/>
            <person name="Bellair M."/>
            <person name="Blankenburg K."/>
            <person name="Chao H."/>
            <person name="Dinh H."/>
            <person name="Doddapaneni H."/>
            <person name="Downs B."/>
            <person name="Dugan-Rocha S."/>
            <person name="Elkadiri S."/>
            <person name="Gnanaolivu R.D."/>
            <person name="Hernandez B."/>
            <person name="Javaid M."/>
            <person name="Jayaseelan J.C."/>
            <person name="Lee S."/>
            <person name="Li M."/>
            <person name="Ming W."/>
            <person name="Munidasa M."/>
            <person name="Muniz J."/>
            <person name="Nguyen L."/>
            <person name="Ongeri F."/>
            <person name="Osuji N."/>
            <person name="Pu L.-L."/>
            <person name="Puazo M."/>
            <person name="Qu C."/>
            <person name="Quiroz J."/>
            <person name="Raj R."/>
            <person name="Weissenberger G."/>
            <person name="Xin Y."/>
            <person name="Zou X."/>
            <person name="Han Y."/>
            <person name="Richards S."/>
            <person name="Worley K."/>
            <person name="Muzny D."/>
            <person name="Gibbs R."/>
        </authorList>
    </citation>
    <scope>NUCLEOTIDE SEQUENCE</scope>
    <source>
        <strain evidence="2">Sampled in the wild</strain>
    </source>
</reference>